<dbReference type="EC" id="2.7.8.-" evidence="12"/>
<sequence>MGKIIRRILTIIPAVALQSLWLLLLMKWLTPYAPIIVSLLSVAAFFLVVFIIIKRDETAYKLLWLLVILSLPLVGALLYLLFGNKRTARPLKRRLQQVQKSCNPQPLPIKEAPFDGEKRMGQTVRWLEEKTQYPMCAVEQVRYYPLGDNMFPDMLADLKNARNSIYVEYFIIEPGHMWDAIVNELEVKMEQGVDVRVIYDDLGSISSFNFSNVRELKKKGIPCIPFNPFLALKGTANYRDHRKMLIIDNEVAYSGGINLSDRYINLEHPYGHWKDTGFRITGEPVKNFTHMFLTFWNAFSLEKEAGQLAMPTYPKRYPAPPHTFDGYVLSYYDSPLNHEATSNQLFIDLLSQSTDYAWFFTPYLMLGDDLMDAMISAAQRGVDVRIIMPGIPDKKLIFRMSRSFYQVLLTGGIKIYEYTPGFVHAKSFVSDDKVATIGTVNLDYRSLFLHFENNSFFYRSSIIAAIKDDFIATQAKCKEVKPYDMKHYSRRWVVDGVLRIFAPLC</sequence>
<feature type="transmembrane region" description="Helical" evidence="13">
    <location>
        <begin position="32"/>
        <end position="53"/>
    </location>
</feature>
<keyword evidence="3" id="KW-0444">Lipid biosynthesis</keyword>
<evidence type="ECO:0000313" key="15">
    <source>
        <dbReference type="EMBL" id="PDX85543.1"/>
    </source>
</evidence>
<feature type="transmembrane region" description="Helical" evidence="13">
    <location>
        <begin position="62"/>
        <end position="82"/>
    </location>
</feature>
<organism evidence="15 16">
    <name type="scientific">Faecalibacterium prausnitzii</name>
    <dbReference type="NCBI Taxonomy" id="853"/>
    <lineage>
        <taxon>Bacteria</taxon>
        <taxon>Bacillati</taxon>
        <taxon>Bacillota</taxon>
        <taxon>Clostridia</taxon>
        <taxon>Eubacteriales</taxon>
        <taxon>Oscillospiraceae</taxon>
        <taxon>Faecalibacterium</taxon>
    </lineage>
</organism>
<evidence type="ECO:0000313" key="16">
    <source>
        <dbReference type="Proteomes" id="UP000220904"/>
    </source>
</evidence>
<keyword evidence="5 13" id="KW-0812">Transmembrane</keyword>
<name>A0A2A7B2B9_9FIRM</name>
<dbReference type="InterPro" id="IPR022924">
    <property type="entry name" value="Cardiolipin_synthase"/>
</dbReference>
<dbReference type="PANTHER" id="PTHR21248:SF22">
    <property type="entry name" value="PHOSPHOLIPASE D"/>
    <property type="match status" value="1"/>
</dbReference>
<dbReference type="CDD" id="cd09154">
    <property type="entry name" value="PLDc_SMU_988_like_1"/>
    <property type="match status" value="1"/>
</dbReference>
<dbReference type="InterPro" id="IPR025202">
    <property type="entry name" value="PLD-like_dom"/>
</dbReference>
<dbReference type="PANTHER" id="PTHR21248">
    <property type="entry name" value="CARDIOLIPIN SYNTHASE"/>
    <property type="match status" value="1"/>
</dbReference>
<evidence type="ECO:0000256" key="6">
    <source>
        <dbReference type="ARBA" id="ARBA00022737"/>
    </source>
</evidence>
<comment type="caution">
    <text evidence="15">The sequence shown here is derived from an EMBL/GenBank/DDBJ whole genome shotgun (WGS) entry which is preliminary data.</text>
</comment>
<keyword evidence="4" id="KW-0808">Transferase</keyword>
<keyword evidence="10" id="KW-0594">Phospholipid biosynthesis</keyword>
<keyword evidence="7 13" id="KW-1133">Transmembrane helix</keyword>
<proteinExistence type="predicted"/>
<dbReference type="InterPro" id="IPR027379">
    <property type="entry name" value="CLS_N"/>
</dbReference>
<keyword evidence="6" id="KW-0677">Repeat</keyword>
<keyword evidence="8" id="KW-0443">Lipid metabolism</keyword>
<dbReference type="CDD" id="cd09160">
    <property type="entry name" value="PLDc_SMU_988_like_2"/>
    <property type="match status" value="1"/>
</dbReference>
<dbReference type="Gene3D" id="3.30.870.10">
    <property type="entry name" value="Endonuclease Chain A"/>
    <property type="match status" value="2"/>
</dbReference>
<dbReference type="SUPFAM" id="SSF56024">
    <property type="entry name" value="Phospholipase D/nuclease"/>
    <property type="match status" value="2"/>
</dbReference>
<reference evidence="15 16" key="1">
    <citation type="journal article" date="2017" name="Front. Microbiol.">
        <title>New Insights into the Diversity of the Genus Faecalibacterium.</title>
        <authorList>
            <person name="Benevides L."/>
            <person name="Burman S."/>
            <person name="Martin R."/>
            <person name="Robert V."/>
            <person name="Thomas M."/>
            <person name="Miquel S."/>
            <person name="Chain F."/>
            <person name="Sokol H."/>
            <person name="Bermudez-Humaran L.G."/>
            <person name="Morrison M."/>
            <person name="Langella P."/>
            <person name="Azevedo V.A."/>
            <person name="Chatel J.M."/>
            <person name="Soares S."/>
        </authorList>
    </citation>
    <scope>NUCLEOTIDE SEQUENCE [LARGE SCALE GENOMIC DNA]</scope>
    <source>
        <strain evidence="15 16">AHMP21</strain>
    </source>
</reference>
<dbReference type="EMBL" id="NOUV01000020">
    <property type="protein sequence ID" value="PDX85543.1"/>
    <property type="molecule type" value="Genomic_DNA"/>
</dbReference>
<evidence type="ECO:0000256" key="3">
    <source>
        <dbReference type="ARBA" id="ARBA00022516"/>
    </source>
</evidence>
<gene>
    <name evidence="15" type="primary">cls</name>
    <name evidence="15" type="ORF">CHR60_13775</name>
</gene>
<accession>A0A2A7B2B9</accession>
<evidence type="ECO:0000256" key="4">
    <source>
        <dbReference type="ARBA" id="ARBA00022679"/>
    </source>
</evidence>
<dbReference type="OrthoDB" id="9762009at2"/>
<evidence type="ECO:0000256" key="10">
    <source>
        <dbReference type="ARBA" id="ARBA00023209"/>
    </source>
</evidence>
<evidence type="ECO:0000256" key="9">
    <source>
        <dbReference type="ARBA" id="ARBA00023136"/>
    </source>
</evidence>
<feature type="domain" description="PLD phosphodiesterase" evidence="14">
    <location>
        <begin position="419"/>
        <end position="446"/>
    </location>
</feature>
<feature type="transmembrane region" description="Helical" evidence="13">
    <location>
        <begin position="7"/>
        <end position="26"/>
    </location>
</feature>
<keyword evidence="2" id="KW-1003">Cell membrane</keyword>
<dbReference type="Proteomes" id="UP000220904">
    <property type="component" value="Unassembled WGS sequence"/>
</dbReference>
<keyword evidence="11" id="KW-1208">Phospholipid metabolism</keyword>
<dbReference type="Pfam" id="PF13396">
    <property type="entry name" value="PLDc_N"/>
    <property type="match status" value="1"/>
</dbReference>
<evidence type="ECO:0000256" key="12">
    <source>
        <dbReference type="NCBIfam" id="TIGR04265"/>
    </source>
</evidence>
<evidence type="ECO:0000256" key="13">
    <source>
        <dbReference type="SAM" id="Phobius"/>
    </source>
</evidence>
<dbReference type="AlphaFoldDB" id="A0A2A7B2B9"/>
<protein>
    <recommendedName>
        <fullName evidence="12">Cardiolipin synthase</fullName>
        <ecNumber evidence="12">2.7.8.-</ecNumber>
    </recommendedName>
</protein>
<comment type="subcellular location">
    <subcellularLocation>
        <location evidence="1">Cell membrane</location>
        <topology evidence="1">Multi-pass membrane protein</topology>
    </subcellularLocation>
</comment>
<dbReference type="SMART" id="SM00155">
    <property type="entry name" value="PLDc"/>
    <property type="match status" value="2"/>
</dbReference>
<dbReference type="PROSITE" id="PS50035">
    <property type="entry name" value="PLD"/>
    <property type="match status" value="2"/>
</dbReference>
<evidence type="ECO:0000256" key="8">
    <source>
        <dbReference type="ARBA" id="ARBA00023098"/>
    </source>
</evidence>
<dbReference type="InterPro" id="IPR001736">
    <property type="entry name" value="PLipase_D/transphosphatidylase"/>
</dbReference>
<evidence type="ECO:0000259" key="14">
    <source>
        <dbReference type="PROSITE" id="PS50035"/>
    </source>
</evidence>
<dbReference type="RefSeq" id="WP_008978049.1">
    <property type="nucleotide sequence ID" value="NZ_NOUV01000020.1"/>
</dbReference>
<evidence type="ECO:0000256" key="11">
    <source>
        <dbReference type="ARBA" id="ARBA00023264"/>
    </source>
</evidence>
<feature type="domain" description="PLD phosphodiesterase" evidence="14">
    <location>
        <begin position="236"/>
        <end position="263"/>
    </location>
</feature>
<dbReference type="NCBIfam" id="TIGR04265">
    <property type="entry name" value="bac_cardiolipin"/>
    <property type="match status" value="1"/>
</dbReference>
<evidence type="ECO:0000256" key="1">
    <source>
        <dbReference type="ARBA" id="ARBA00004651"/>
    </source>
</evidence>
<dbReference type="GO" id="GO:0032049">
    <property type="term" value="P:cardiolipin biosynthetic process"/>
    <property type="evidence" value="ECO:0007669"/>
    <property type="project" value="UniProtKB-UniRule"/>
</dbReference>
<dbReference type="GO" id="GO:0008808">
    <property type="term" value="F:cardiolipin synthase activity"/>
    <property type="evidence" value="ECO:0007669"/>
    <property type="project" value="UniProtKB-UniRule"/>
</dbReference>
<evidence type="ECO:0000256" key="2">
    <source>
        <dbReference type="ARBA" id="ARBA00022475"/>
    </source>
</evidence>
<dbReference type="GO" id="GO:0005886">
    <property type="term" value="C:plasma membrane"/>
    <property type="evidence" value="ECO:0007669"/>
    <property type="project" value="UniProtKB-SubCell"/>
</dbReference>
<keyword evidence="9 13" id="KW-0472">Membrane</keyword>
<dbReference type="Pfam" id="PF13091">
    <property type="entry name" value="PLDc_2"/>
    <property type="match status" value="2"/>
</dbReference>
<evidence type="ECO:0000256" key="7">
    <source>
        <dbReference type="ARBA" id="ARBA00022989"/>
    </source>
</evidence>
<evidence type="ECO:0000256" key="5">
    <source>
        <dbReference type="ARBA" id="ARBA00022692"/>
    </source>
</evidence>